<dbReference type="PANTHER" id="PTHR45826:SF2">
    <property type="entry name" value="AMINO ACID TRANSPORTER"/>
    <property type="match status" value="1"/>
</dbReference>
<sequence>MADNASPSIVRQYFEHPPRSHLYRGSPTGASLILSGSPTDAIPGRRKTGECDGIDAGEGDAAGSSTRRPSQDGTSGLREAGEGAGEESGDADPRRALSTLLLTGLMYTVTISGAYGIEESVMGGGVMLTIISVVVIPVVVGGPTALVVAELASAVPSNAGFLMWIKLSFHRTVYFAMAILSLFYIATDNALYPTMFSEYTCTAVECSTAGAISLRLGMLTLTFLLNMFGVETVGVASVVLTVLTVVPFVLMFLKQQLDSHFYVNWPAVTYVPTDSMNWPMFLATASWCLSGLEQAGSVVEDIKDPQRTIIGSLIPLMGLAFITYIPPIITGASVSHGAIDLSQWTTGYWAEVSYQVGGTPLKVITVAGSVLSAFGLTLSALCTSTRILSGMALTEAFPGRVSEWLSFRSARYGTYPWTLILNTALTAVFSSVLTFGALVKIDQCLYGIRVIVILISFYRIRHLYPHLQRPFRIPLDGWKLHAMMGVATASYVVLTVVSAWEVEVAILCTVVVAVAFVAAFLYCHFYRQHDFLGRVVTEFAVDSCEDDAAPSTHTQPAGEPARHNVPEGQKSAKAEAREQAD</sequence>
<feature type="region of interest" description="Disordered" evidence="8">
    <location>
        <begin position="1"/>
        <end position="92"/>
    </location>
</feature>
<evidence type="ECO:0000256" key="7">
    <source>
        <dbReference type="ARBA" id="ARBA00024041"/>
    </source>
</evidence>
<keyword evidence="4 9" id="KW-0812">Transmembrane</keyword>
<comment type="similarity">
    <text evidence="7">Belongs to the amino acid-polyamine-organocation (APC) superfamily. Polyamine:cation symporter (PHS) (TC 2.A.3.12) family.</text>
</comment>
<feature type="transmembrane region" description="Helical" evidence="9">
    <location>
        <begin position="359"/>
        <end position="381"/>
    </location>
</feature>
<proteinExistence type="inferred from homology"/>
<dbReference type="GO" id="GO:0015203">
    <property type="term" value="F:polyamine transmembrane transporter activity"/>
    <property type="evidence" value="ECO:0007669"/>
    <property type="project" value="UniProtKB-ARBA"/>
</dbReference>
<dbReference type="RefSeq" id="XP_015655411.1">
    <property type="nucleotide sequence ID" value="XM_015805934.1"/>
</dbReference>
<gene>
    <name evidence="10" type="ORF">ABB37_07338</name>
</gene>
<feature type="transmembrane region" description="Helical" evidence="9">
    <location>
        <begin position="123"/>
        <end position="149"/>
    </location>
</feature>
<dbReference type="OrthoDB" id="5982228at2759"/>
<dbReference type="PANTHER" id="PTHR45826">
    <property type="entry name" value="POLYAMINE TRANSPORTER PUT1"/>
    <property type="match status" value="1"/>
</dbReference>
<feature type="transmembrane region" description="Helical" evidence="9">
    <location>
        <begin position="480"/>
        <end position="498"/>
    </location>
</feature>
<dbReference type="InterPro" id="IPR044566">
    <property type="entry name" value="RMV1-like"/>
</dbReference>
<evidence type="ECO:0000256" key="1">
    <source>
        <dbReference type="ARBA" id="ARBA00004651"/>
    </source>
</evidence>
<evidence type="ECO:0000313" key="10">
    <source>
        <dbReference type="EMBL" id="KPA76971.1"/>
    </source>
</evidence>
<feature type="transmembrane region" description="Helical" evidence="9">
    <location>
        <begin position="161"/>
        <end position="186"/>
    </location>
</feature>
<feature type="transmembrane region" description="Helical" evidence="9">
    <location>
        <begin position="504"/>
        <end position="525"/>
    </location>
</feature>
<feature type="transmembrane region" description="Helical" evidence="9">
    <location>
        <begin position="445"/>
        <end position="460"/>
    </location>
</feature>
<dbReference type="GeneID" id="26907624"/>
<feature type="transmembrane region" description="Helical" evidence="9">
    <location>
        <begin position="233"/>
        <end position="253"/>
    </location>
</feature>
<dbReference type="AlphaFoldDB" id="A0A0N0VDY9"/>
<organism evidence="10 11">
    <name type="scientific">Leptomonas pyrrhocoris</name>
    <name type="common">Firebug parasite</name>
    <dbReference type="NCBI Taxonomy" id="157538"/>
    <lineage>
        <taxon>Eukaryota</taxon>
        <taxon>Discoba</taxon>
        <taxon>Euglenozoa</taxon>
        <taxon>Kinetoplastea</taxon>
        <taxon>Metakinetoplastina</taxon>
        <taxon>Trypanosomatida</taxon>
        <taxon>Trypanosomatidae</taxon>
        <taxon>Leishmaniinae</taxon>
        <taxon>Leptomonas</taxon>
    </lineage>
</organism>
<feature type="transmembrane region" description="Helical" evidence="9">
    <location>
        <begin position="313"/>
        <end position="339"/>
    </location>
</feature>
<dbReference type="VEuPathDB" id="TriTrypDB:LpyrH10_18_0650"/>
<dbReference type="EMBL" id="LGTL01000018">
    <property type="protein sequence ID" value="KPA76971.1"/>
    <property type="molecule type" value="Genomic_DNA"/>
</dbReference>
<evidence type="ECO:0000256" key="4">
    <source>
        <dbReference type="ARBA" id="ARBA00022692"/>
    </source>
</evidence>
<evidence type="ECO:0000256" key="9">
    <source>
        <dbReference type="SAM" id="Phobius"/>
    </source>
</evidence>
<comment type="caution">
    <text evidence="10">The sequence shown here is derived from an EMBL/GenBank/DDBJ whole genome shotgun (WGS) entry which is preliminary data.</text>
</comment>
<keyword evidence="3" id="KW-1003">Cell membrane</keyword>
<evidence type="ECO:0000256" key="2">
    <source>
        <dbReference type="ARBA" id="ARBA00022448"/>
    </source>
</evidence>
<accession>A0A0N0VDY9</accession>
<dbReference type="RefSeq" id="XP_015655410.1">
    <property type="nucleotide sequence ID" value="XM_015805933.1"/>
</dbReference>
<feature type="region of interest" description="Disordered" evidence="8">
    <location>
        <begin position="546"/>
        <end position="581"/>
    </location>
</feature>
<feature type="compositionally biased region" description="Polar residues" evidence="8">
    <location>
        <begin position="64"/>
        <end position="74"/>
    </location>
</feature>
<evidence type="ECO:0000256" key="5">
    <source>
        <dbReference type="ARBA" id="ARBA00022989"/>
    </source>
</evidence>
<keyword evidence="5 9" id="KW-1133">Transmembrane helix</keyword>
<feature type="transmembrane region" description="Helical" evidence="9">
    <location>
        <begin position="96"/>
        <end position="117"/>
    </location>
</feature>
<feature type="transmembrane region" description="Helical" evidence="9">
    <location>
        <begin position="417"/>
        <end position="439"/>
    </location>
</feature>
<protein>
    <submittedName>
        <fullName evidence="10">Putative amino acid permease/transporter</fullName>
    </submittedName>
</protein>
<evidence type="ECO:0000256" key="6">
    <source>
        <dbReference type="ARBA" id="ARBA00023136"/>
    </source>
</evidence>
<name>A0A0N0VDY9_LEPPY</name>
<dbReference type="Gene3D" id="1.20.1740.10">
    <property type="entry name" value="Amino acid/polyamine transporter I"/>
    <property type="match status" value="1"/>
</dbReference>
<dbReference type="OMA" id="WTLTFNT"/>
<dbReference type="GO" id="GO:0005886">
    <property type="term" value="C:plasma membrane"/>
    <property type="evidence" value="ECO:0007669"/>
    <property type="project" value="UniProtKB-SubCell"/>
</dbReference>
<evidence type="ECO:0000313" key="11">
    <source>
        <dbReference type="Proteomes" id="UP000037923"/>
    </source>
</evidence>
<evidence type="ECO:0000256" key="3">
    <source>
        <dbReference type="ARBA" id="ARBA00022475"/>
    </source>
</evidence>
<dbReference type="EMBL" id="LGTL01000018">
    <property type="protein sequence ID" value="KPA76972.1"/>
    <property type="molecule type" value="Genomic_DNA"/>
</dbReference>
<evidence type="ECO:0000256" key="8">
    <source>
        <dbReference type="SAM" id="MobiDB-lite"/>
    </source>
</evidence>
<keyword evidence="2" id="KW-0813">Transport</keyword>
<dbReference type="Pfam" id="PF13520">
    <property type="entry name" value="AA_permease_2"/>
    <property type="match status" value="1"/>
</dbReference>
<keyword evidence="11" id="KW-1185">Reference proteome</keyword>
<feature type="compositionally biased region" description="Basic and acidic residues" evidence="8">
    <location>
        <begin position="560"/>
        <end position="581"/>
    </location>
</feature>
<dbReference type="InterPro" id="IPR002293">
    <property type="entry name" value="AA/rel_permease1"/>
</dbReference>
<keyword evidence="6 9" id="KW-0472">Membrane</keyword>
<dbReference type="Proteomes" id="UP000037923">
    <property type="component" value="Unassembled WGS sequence"/>
</dbReference>
<comment type="subcellular location">
    <subcellularLocation>
        <location evidence="1">Cell membrane</location>
        <topology evidence="1">Multi-pass membrane protein</topology>
    </subcellularLocation>
</comment>
<reference evidence="10 11" key="1">
    <citation type="submission" date="2015-07" db="EMBL/GenBank/DDBJ databases">
        <title>High-quality genome of monoxenous trypanosomatid Leptomonas pyrrhocoris.</title>
        <authorList>
            <person name="Flegontov P."/>
            <person name="Butenko A."/>
            <person name="Firsov S."/>
            <person name="Vlcek C."/>
            <person name="Logacheva M.D."/>
            <person name="Field M."/>
            <person name="Filatov D."/>
            <person name="Flegontova O."/>
            <person name="Gerasimov E."/>
            <person name="Jackson A.P."/>
            <person name="Kelly S."/>
            <person name="Opperdoes F."/>
            <person name="O'Reilly A."/>
            <person name="Votypka J."/>
            <person name="Yurchenko V."/>
            <person name="Lukes J."/>
        </authorList>
    </citation>
    <scope>NUCLEOTIDE SEQUENCE [LARGE SCALE GENOMIC DNA]</scope>
    <source>
        <strain evidence="10">H10</strain>
    </source>
</reference>